<gene>
    <name evidence="1" type="ORF">FDG2_0347</name>
</gene>
<sequence length="46" mass="4748">MTGDTELWIDGDDAGIGDFKTGTTVVVAATVDGDSRTAQHLVAPQD</sequence>
<evidence type="ECO:0000313" key="1">
    <source>
        <dbReference type="EMBL" id="SBW17713.1"/>
    </source>
</evidence>
<dbReference type="AlphaFoldDB" id="A0A1C3NTI4"/>
<proteinExistence type="predicted"/>
<accession>A0A1C3NTI4</accession>
<reference evidence="2" key="1">
    <citation type="submission" date="2016-02" db="EMBL/GenBank/DDBJ databases">
        <authorList>
            <person name="Wibberg D."/>
        </authorList>
    </citation>
    <scope>NUCLEOTIDE SEQUENCE [LARGE SCALE GENOMIC DNA]</scope>
</reference>
<keyword evidence="2" id="KW-1185">Reference proteome</keyword>
<dbReference type="EMBL" id="FLUV01000146">
    <property type="protein sequence ID" value="SBW17713.1"/>
    <property type="molecule type" value="Genomic_DNA"/>
</dbReference>
<evidence type="ECO:0008006" key="3">
    <source>
        <dbReference type="Google" id="ProtNLM"/>
    </source>
</evidence>
<evidence type="ECO:0000313" key="2">
    <source>
        <dbReference type="Proteomes" id="UP000199013"/>
    </source>
</evidence>
<name>A0A1C3NTI4_9ACTN</name>
<organism evidence="1 2">
    <name type="scientific">Candidatus Protofrankia californiensis</name>
    <dbReference type="NCBI Taxonomy" id="1839754"/>
    <lineage>
        <taxon>Bacteria</taxon>
        <taxon>Bacillati</taxon>
        <taxon>Actinomycetota</taxon>
        <taxon>Actinomycetes</taxon>
        <taxon>Frankiales</taxon>
        <taxon>Frankiaceae</taxon>
        <taxon>Protofrankia</taxon>
    </lineage>
</organism>
<protein>
    <recommendedName>
        <fullName evidence="3">DUF5666 domain-containing protein</fullName>
    </recommendedName>
</protein>
<dbReference type="Proteomes" id="UP000199013">
    <property type="component" value="Unassembled WGS sequence"/>
</dbReference>